<sequence length="496" mass="55102">MKATTISVHWHDECQPVYSINFQPGTVPALRLATAGGDNNVRLWRLKHNSQKEPSVEYLCTLRKHTQAVNAVRFDASGRMLASASDDGLLLVWTLSQEVVTDFGHQDDDAVESWSVLQVHNTNLEIYDIAWSPDLARVAVACMDNTLKVYNIERGLREAEMATHAHYVQGVAWDPKGEYLATLSADRSVHVHKIESLLDTFKLSLLLKTYKTDQYGQLVSVLREKGVSTAEKKPVHLFYSETLQSFFRRLAFSPDGSLLLAPLGVFKKEDETAADSQTEGATNEFVSLNTVYVFIRSGLDRPPVCHIPGLPKPAVAVSFSPLMYKLSGNGSPVFALAYKMIFAIATQNSVFIYDTEKLQPLGMVNNLHYLTITDISWENDGQALMVSSAEGFCSMVAFEDGVFGELMEGQKEVKPPKVEPKLDARPVNTLPVRRAEAKPAQSLISQFVAAPIIVKDEPSTLQTSSKDNELASQNQNLVPEEQNKKRVVPTLLQDYK</sequence>
<dbReference type="GO" id="GO:0005634">
    <property type="term" value="C:nucleus"/>
    <property type="evidence" value="ECO:0007669"/>
    <property type="project" value="UniProtKB-SubCell"/>
</dbReference>
<evidence type="ECO:0000256" key="5">
    <source>
        <dbReference type="ARBA" id="ARBA00022763"/>
    </source>
</evidence>
<keyword evidence="4" id="KW-0677">Repeat</keyword>
<dbReference type="KEGG" id="asau:88173873"/>
<dbReference type="GO" id="GO:0033186">
    <property type="term" value="C:CAF-1 complex"/>
    <property type="evidence" value="ECO:0007669"/>
    <property type="project" value="TreeGrafter"/>
</dbReference>
<dbReference type="GO" id="GO:0006281">
    <property type="term" value="P:DNA repair"/>
    <property type="evidence" value="ECO:0007669"/>
    <property type="project" value="UniProtKB-KW"/>
</dbReference>
<evidence type="ECO:0000313" key="12">
    <source>
        <dbReference type="EMBL" id="WPK25492.1"/>
    </source>
</evidence>
<dbReference type="SUPFAM" id="SSF50978">
    <property type="entry name" value="WD40 repeat-like"/>
    <property type="match status" value="1"/>
</dbReference>
<evidence type="ECO:0000256" key="2">
    <source>
        <dbReference type="ARBA" id="ARBA00007306"/>
    </source>
</evidence>
<dbReference type="PROSITE" id="PS50294">
    <property type="entry name" value="WD_REPEATS_REGION"/>
    <property type="match status" value="1"/>
</dbReference>
<reference evidence="12 13" key="1">
    <citation type="submission" date="2023-10" db="EMBL/GenBank/DDBJ databases">
        <title>Draft Genome Sequence of Candida saopaulonensis from a very Premature Infant with Sepsis.</title>
        <authorList>
            <person name="Ning Y."/>
            <person name="Dai R."/>
            <person name="Xiao M."/>
            <person name="Xu Y."/>
            <person name="Yan Q."/>
            <person name="Zhang L."/>
        </authorList>
    </citation>
    <scope>NUCLEOTIDE SEQUENCE [LARGE SCALE GENOMIC DNA]</scope>
    <source>
        <strain evidence="12 13">19XY460</strain>
    </source>
</reference>
<keyword evidence="8" id="KW-0539">Nucleus</keyword>
<organism evidence="12 13">
    <name type="scientific">Australozyma saopauloensis</name>
    <dbReference type="NCBI Taxonomy" id="291208"/>
    <lineage>
        <taxon>Eukaryota</taxon>
        <taxon>Fungi</taxon>
        <taxon>Dikarya</taxon>
        <taxon>Ascomycota</taxon>
        <taxon>Saccharomycotina</taxon>
        <taxon>Pichiomycetes</taxon>
        <taxon>Metschnikowiaceae</taxon>
        <taxon>Australozyma</taxon>
    </lineage>
</organism>
<evidence type="ECO:0000256" key="4">
    <source>
        <dbReference type="ARBA" id="ARBA00022737"/>
    </source>
</evidence>
<feature type="repeat" description="WD" evidence="9">
    <location>
        <begin position="161"/>
        <end position="196"/>
    </location>
</feature>
<keyword evidence="5" id="KW-0227">DNA damage</keyword>
<evidence type="ECO:0000313" key="13">
    <source>
        <dbReference type="Proteomes" id="UP001338582"/>
    </source>
</evidence>
<feature type="region of interest" description="Disordered" evidence="10">
    <location>
        <begin position="458"/>
        <end position="496"/>
    </location>
</feature>
<comment type="similarity">
    <text evidence="2">Belongs to the WD repeat HIR1 family.</text>
</comment>
<evidence type="ECO:0000256" key="9">
    <source>
        <dbReference type="PROSITE-ProRule" id="PRU00221"/>
    </source>
</evidence>
<gene>
    <name evidence="12" type="ORF">PUMCH_002809</name>
</gene>
<dbReference type="GO" id="GO:0006334">
    <property type="term" value="P:nucleosome assembly"/>
    <property type="evidence" value="ECO:0007669"/>
    <property type="project" value="TreeGrafter"/>
</dbReference>
<dbReference type="InterPro" id="IPR001680">
    <property type="entry name" value="WD40_rpt"/>
</dbReference>
<dbReference type="PROSITE" id="PS50082">
    <property type="entry name" value="WD_REPEATS_2"/>
    <property type="match status" value="2"/>
</dbReference>
<evidence type="ECO:0000256" key="10">
    <source>
        <dbReference type="SAM" id="MobiDB-lite"/>
    </source>
</evidence>
<dbReference type="InterPro" id="IPR036322">
    <property type="entry name" value="WD40_repeat_dom_sf"/>
</dbReference>
<dbReference type="RefSeq" id="XP_062877874.1">
    <property type="nucleotide sequence ID" value="XM_063021804.1"/>
</dbReference>
<keyword evidence="3 9" id="KW-0853">WD repeat</keyword>
<dbReference type="Gene3D" id="2.130.10.10">
    <property type="entry name" value="YVTN repeat-like/Quinoprotein amine dehydrogenase"/>
    <property type="match status" value="2"/>
</dbReference>
<keyword evidence="13" id="KW-1185">Reference proteome</keyword>
<dbReference type="Pfam" id="PF24105">
    <property type="entry name" value="Beta-prop_CAF1B_HIR1"/>
    <property type="match status" value="1"/>
</dbReference>
<dbReference type="GO" id="GO:0006335">
    <property type="term" value="P:DNA replication-dependent chromatin assembly"/>
    <property type="evidence" value="ECO:0007669"/>
    <property type="project" value="InterPro"/>
</dbReference>
<dbReference type="SMART" id="SM00320">
    <property type="entry name" value="WD40"/>
    <property type="match status" value="5"/>
</dbReference>
<evidence type="ECO:0000256" key="1">
    <source>
        <dbReference type="ARBA" id="ARBA00004123"/>
    </source>
</evidence>
<dbReference type="PANTHER" id="PTHR15271">
    <property type="entry name" value="CHROMATIN ASSEMBLY FACTOR 1 SUBUNIT B"/>
    <property type="match status" value="1"/>
</dbReference>
<evidence type="ECO:0000256" key="8">
    <source>
        <dbReference type="ARBA" id="ARBA00023242"/>
    </source>
</evidence>
<comment type="subcellular location">
    <subcellularLocation>
        <location evidence="1">Nucleus</location>
    </subcellularLocation>
</comment>
<dbReference type="PANTHER" id="PTHR15271:SF4">
    <property type="entry name" value="CHROMATIN ASSEMBLY FACTOR 1 SUBUNIT B"/>
    <property type="match status" value="1"/>
</dbReference>
<protein>
    <recommendedName>
        <fullName evidence="11">CAF1B/HIR1 beta-propeller domain-containing protein</fullName>
    </recommendedName>
</protein>
<feature type="repeat" description="WD" evidence="9">
    <location>
        <begin position="62"/>
        <end position="96"/>
    </location>
</feature>
<feature type="domain" description="CAF1B/HIR1 beta-propeller" evidence="11">
    <location>
        <begin position="1"/>
        <end position="401"/>
    </location>
</feature>
<evidence type="ECO:0000256" key="3">
    <source>
        <dbReference type="ARBA" id="ARBA00022574"/>
    </source>
</evidence>
<accession>A0AAX4HAX2</accession>
<dbReference type="InterPro" id="IPR045145">
    <property type="entry name" value="PTHR15271"/>
</dbReference>
<dbReference type="GeneID" id="88173873"/>
<name>A0AAX4HAX2_9ASCO</name>
<dbReference type="InterPro" id="IPR015943">
    <property type="entry name" value="WD40/YVTN_repeat-like_dom_sf"/>
</dbReference>
<dbReference type="Proteomes" id="UP001338582">
    <property type="component" value="Chromosome 3"/>
</dbReference>
<dbReference type="EMBL" id="CP138896">
    <property type="protein sequence ID" value="WPK25492.1"/>
    <property type="molecule type" value="Genomic_DNA"/>
</dbReference>
<keyword evidence="6" id="KW-0156">Chromatin regulator</keyword>
<keyword evidence="7" id="KW-0234">DNA repair</keyword>
<evidence type="ECO:0000256" key="6">
    <source>
        <dbReference type="ARBA" id="ARBA00022853"/>
    </source>
</evidence>
<feature type="compositionally biased region" description="Polar residues" evidence="10">
    <location>
        <begin position="459"/>
        <end position="477"/>
    </location>
</feature>
<proteinExistence type="inferred from homology"/>
<dbReference type="InterPro" id="IPR055410">
    <property type="entry name" value="Beta-prop_CAF1B_HIR1"/>
</dbReference>
<evidence type="ECO:0000259" key="11">
    <source>
        <dbReference type="Pfam" id="PF24105"/>
    </source>
</evidence>
<dbReference type="AlphaFoldDB" id="A0AAX4HAX2"/>
<evidence type="ECO:0000256" key="7">
    <source>
        <dbReference type="ARBA" id="ARBA00023204"/>
    </source>
</evidence>